<evidence type="ECO:0000313" key="1">
    <source>
        <dbReference type="EMBL" id="QDV23277.1"/>
    </source>
</evidence>
<name>A0A518G3U9_9BACT</name>
<sequence>MKSVFGWALVCGITFTGMSTLSAQHLHQHGNHFDVHQNVQHGHDRAGHLTDSLGHHIDGHGRHTGMTGVYENGARDHRLNSHNLRYGAGYGLNYSSGYGVYNSPYSARYYSGGYATPYSLNSGIGYSGLRLSIGNSGIGYSSSRLPYVAPSQVFIAPQQQMLAPAIVASPAAPLGNRVVVNKIPVVKAVPGNAANAPQGGMIVLRNPSTSGGNVSYVLNTFNYTIKPGESQKIAADREWKVQFDNGLGQTVSYDLQPGVFEFNVSAQTGWTVEQVVEQQPETLGPIEVDAE</sequence>
<dbReference type="AlphaFoldDB" id="A0A518G3U9"/>
<accession>A0A518G3U9</accession>
<gene>
    <name evidence="1" type="ORF">Q31a_15750</name>
</gene>
<dbReference type="KEGG" id="ahel:Q31a_15750"/>
<dbReference type="OrthoDB" id="231015at2"/>
<organism evidence="1 2">
    <name type="scientific">Aureliella helgolandensis</name>
    <dbReference type="NCBI Taxonomy" id="2527968"/>
    <lineage>
        <taxon>Bacteria</taxon>
        <taxon>Pseudomonadati</taxon>
        <taxon>Planctomycetota</taxon>
        <taxon>Planctomycetia</taxon>
        <taxon>Pirellulales</taxon>
        <taxon>Pirellulaceae</taxon>
        <taxon>Aureliella</taxon>
    </lineage>
</organism>
<dbReference type="EMBL" id="CP036298">
    <property type="protein sequence ID" value="QDV23277.1"/>
    <property type="molecule type" value="Genomic_DNA"/>
</dbReference>
<proteinExistence type="predicted"/>
<dbReference type="RefSeq" id="WP_145076070.1">
    <property type="nucleotide sequence ID" value="NZ_CP036298.1"/>
</dbReference>
<reference evidence="1 2" key="1">
    <citation type="submission" date="2019-02" db="EMBL/GenBank/DDBJ databases">
        <title>Deep-cultivation of Planctomycetes and their phenomic and genomic characterization uncovers novel biology.</title>
        <authorList>
            <person name="Wiegand S."/>
            <person name="Jogler M."/>
            <person name="Boedeker C."/>
            <person name="Pinto D."/>
            <person name="Vollmers J."/>
            <person name="Rivas-Marin E."/>
            <person name="Kohn T."/>
            <person name="Peeters S.H."/>
            <person name="Heuer A."/>
            <person name="Rast P."/>
            <person name="Oberbeckmann S."/>
            <person name="Bunk B."/>
            <person name="Jeske O."/>
            <person name="Meyerdierks A."/>
            <person name="Storesund J.E."/>
            <person name="Kallscheuer N."/>
            <person name="Luecker S."/>
            <person name="Lage O.M."/>
            <person name="Pohl T."/>
            <person name="Merkel B.J."/>
            <person name="Hornburger P."/>
            <person name="Mueller R.-W."/>
            <person name="Bruemmer F."/>
            <person name="Labrenz M."/>
            <person name="Spormann A.M."/>
            <person name="Op den Camp H."/>
            <person name="Overmann J."/>
            <person name="Amann R."/>
            <person name="Jetten M.S.M."/>
            <person name="Mascher T."/>
            <person name="Medema M.H."/>
            <person name="Devos D.P."/>
            <person name="Kaster A.-K."/>
            <person name="Ovreas L."/>
            <person name="Rohde M."/>
            <person name="Galperin M.Y."/>
            <person name="Jogler C."/>
        </authorList>
    </citation>
    <scope>NUCLEOTIDE SEQUENCE [LARGE SCALE GENOMIC DNA]</scope>
    <source>
        <strain evidence="1 2">Q31a</strain>
    </source>
</reference>
<evidence type="ECO:0000313" key="2">
    <source>
        <dbReference type="Proteomes" id="UP000318017"/>
    </source>
</evidence>
<dbReference type="Proteomes" id="UP000318017">
    <property type="component" value="Chromosome"/>
</dbReference>
<protein>
    <submittedName>
        <fullName evidence="1">Uncharacterized protein</fullName>
    </submittedName>
</protein>
<keyword evidence="2" id="KW-1185">Reference proteome</keyword>